<feature type="compositionally biased region" description="Low complexity" evidence="1">
    <location>
        <begin position="123"/>
        <end position="134"/>
    </location>
</feature>
<evidence type="ECO:0000256" key="1">
    <source>
        <dbReference type="SAM" id="MobiDB-lite"/>
    </source>
</evidence>
<dbReference type="RefSeq" id="WP_385875470.1">
    <property type="nucleotide sequence ID" value="NZ_JBHLXE010000013.1"/>
</dbReference>
<feature type="compositionally biased region" description="Polar residues" evidence="1">
    <location>
        <begin position="210"/>
        <end position="221"/>
    </location>
</feature>
<feature type="region of interest" description="Disordered" evidence="1">
    <location>
        <begin position="119"/>
        <end position="168"/>
    </location>
</feature>
<feature type="region of interest" description="Disordered" evidence="1">
    <location>
        <begin position="193"/>
        <end position="250"/>
    </location>
</feature>
<feature type="compositionally biased region" description="Polar residues" evidence="1">
    <location>
        <begin position="272"/>
        <end position="300"/>
    </location>
</feature>
<dbReference type="Proteomes" id="UP001589758">
    <property type="component" value="Unassembled WGS sequence"/>
</dbReference>
<organism evidence="2 3">
    <name type="scientific">Thorsellia kenyensis</name>
    <dbReference type="NCBI Taxonomy" id="1549888"/>
    <lineage>
        <taxon>Bacteria</taxon>
        <taxon>Pseudomonadati</taxon>
        <taxon>Pseudomonadota</taxon>
        <taxon>Gammaproteobacteria</taxon>
        <taxon>Enterobacterales</taxon>
        <taxon>Thorselliaceae</taxon>
        <taxon>Thorsellia</taxon>
    </lineage>
</organism>
<feature type="region of interest" description="Disordered" evidence="1">
    <location>
        <begin position="266"/>
        <end position="351"/>
    </location>
</feature>
<feature type="compositionally biased region" description="Polar residues" evidence="1">
    <location>
        <begin position="142"/>
        <end position="165"/>
    </location>
</feature>
<name>A0ABV6C6P7_9GAMM</name>
<gene>
    <name evidence="2" type="ORF">ACFFIT_00735</name>
</gene>
<accession>A0ABV6C6P7</accession>
<protein>
    <recommendedName>
        <fullName evidence="4">Lipoprotein</fullName>
    </recommendedName>
</protein>
<reference evidence="2 3" key="1">
    <citation type="submission" date="2024-09" db="EMBL/GenBank/DDBJ databases">
        <authorList>
            <person name="Sun Q."/>
            <person name="Mori K."/>
        </authorList>
    </citation>
    <scope>NUCLEOTIDE SEQUENCE [LARGE SCALE GENOMIC DNA]</scope>
    <source>
        <strain evidence="2 3">CCM 8545</strain>
    </source>
</reference>
<evidence type="ECO:0008006" key="4">
    <source>
        <dbReference type="Google" id="ProtNLM"/>
    </source>
</evidence>
<comment type="caution">
    <text evidence="2">The sequence shown here is derived from an EMBL/GenBank/DDBJ whole genome shotgun (WGS) entry which is preliminary data.</text>
</comment>
<evidence type="ECO:0000313" key="2">
    <source>
        <dbReference type="EMBL" id="MFC0178639.1"/>
    </source>
</evidence>
<evidence type="ECO:0000313" key="3">
    <source>
        <dbReference type="Proteomes" id="UP001589758"/>
    </source>
</evidence>
<sequence>MSSLSYLHRLKSEQAFSVIFKTVAVAMTLALVGCSMPPKTSDENFCIKVDPSSPDYNPNALTTAELKICRDRAEKILQVQTMQVQIHRQRDEVIALTSNNDLVIENKAIIENALAKLPDSKKSTSTSQTNNATQRNVIVRKPSSNNSPAGRPDSVQQHFLSQSAQREFDRRQAEGIASKVGTLINSEEKQALLNAPRSLQPGEEIRDNRNLTSSVSNNIDAPNSAKEEISNSTQDRNIQSLSKSSEVLDSKTDYQTITTSNSVTKAVVNPGDTKNSNKVADNPTNPKNNGLSTDYTSLPNFASELDKSELKQSETNKPLSQNEDAMLPKPIIDGKTRPDPLIRMQQIRNQN</sequence>
<feature type="compositionally biased region" description="Polar residues" evidence="1">
    <location>
        <begin position="230"/>
        <end position="245"/>
    </location>
</feature>
<proteinExistence type="predicted"/>
<keyword evidence="3" id="KW-1185">Reference proteome</keyword>
<dbReference type="EMBL" id="JBHLXE010000013">
    <property type="protein sequence ID" value="MFC0178639.1"/>
    <property type="molecule type" value="Genomic_DNA"/>
</dbReference>
<feature type="compositionally biased region" description="Basic and acidic residues" evidence="1">
    <location>
        <begin position="304"/>
        <end position="314"/>
    </location>
</feature>